<feature type="region of interest" description="Disordered" evidence="4">
    <location>
        <begin position="234"/>
        <end position="260"/>
    </location>
</feature>
<feature type="region of interest" description="Disordered" evidence="4">
    <location>
        <begin position="998"/>
        <end position="1026"/>
    </location>
</feature>
<feature type="domain" description="FtsK" evidence="5">
    <location>
        <begin position="671"/>
        <end position="855"/>
    </location>
</feature>
<dbReference type="CDD" id="cd01127">
    <property type="entry name" value="TrwB_TraG_TraD_VirD4"/>
    <property type="match status" value="1"/>
</dbReference>
<evidence type="ECO:0000313" key="7">
    <source>
        <dbReference type="Proteomes" id="UP000440668"/>
    </source>
</evidence>
<feature type="region of interest" description="Disordered" evidence="4">
    <location>
        <begin position="1"/>
        <end position="20"/>
    </location>
</feature>
<feature type="region of interest" description="Disordered" evidence="4">
    <location>
        <begin position="896"/>
        <end position="952"/>
    </location>
</feature>
<evidence type="ECO:0000256" key="1">
    <source>
        <dbReference type="ARBA" id="ARBA00022741"/>
    </source>
</evidence>
<feature type="region of interest" description="Disordered" evidence="4">
    <location>
        <begin position="363"/>
        <end position="409"/>
    </location>
</feature>
<dbReference type="PANTHER" id="PTHR22683:SF1">
    <property type="entry name" value="TYPE VII SECRETION SYSTEM PROTEIN ESSC"/>
    <property type="match status" value="1"/>
</dbReference>
<feature type="region of interest" description="Disordered" evidence="4">
    <location>
        <begin position="1269"/>
        <end position="1294"/>
    </location>
</feature>
<dbReference type="PROSITE" id="PS50901">
    <property type="entry name" value="FTSK"/>
    <property type="match status" value="1"/>
</dbReference>
<accession>A0A6N7ZG18</accession>
<dbReference type="Pfam" id="PF01580">
    <property type="entry name" value="FtsK_SpoIIIE"/>
    <property type="match status" value="1"/>
</dbReference>
<feature type="region of interest" description="Disordered" evidence="4">
    <location>
        <begin position="1466"/>
        <end position="1502"/>
    </location>
</feature>
<dbReference type="GO" id="GO:0003677">
    <property type="term" value="F:DNA binding"/>
    <property type="evidence" value="ECO:0007669"/>
    <property type="project" value="InterPro"/>
</dbReference>
<dbReference type="PANTHER" id="PTHR22683">
    <property type="entry name" value="SPORULATION PROTEIN RELATED"/>
    <property type="match status" value="1"/>
</dbReference>
<feature type="compositionally biased region" description="Basic and acidic residues" evidence="4">
    <location>
        <begin position="1333"/>
        <end position="1347"/>
    </location>
</feature>
<reference evidence="6 7" key="1">
    <citation type="submission" date="2019-11" db="EMBL/GenBank/DDBJ databases">
        <title>Cellulosimicrobium composti sp. nov. isolated from a compost.</title>
        <authorList>
            <person name="Yang Y."/>
        </authorList>
    </citation>
    <scope>NUCLEOTIDE SEQUENCE [LARGE SCALE GENOMIC DNA]</scope>
    <source>
        <strain evidence="6 7">BIT-GX5</strain>
    </source>
</reference>
<dbReference type="InterPro" id="IPR002543">
    <property type="entry name" value="FtsK_dom"/>
</dbReference>
<evidence type="ECO:0000313" key="6">
    <source>
        <dbReference type="EMBL" id="MTG88404.1"/>
    </source>
</evidence>
<feature type="region of interest" description="Disordered" evidence="4">
    <location>
        <begin position="1333"/>
        <end position="1373"/>
    </location>
</feature>
<dbReference type="EMBL" id="WMKA01000008">
    <property type="protein sequence ID" value="MTG88404.1"/>
    <property type="molecule type" value="Genomic_DNA"/>
</dbReference>
<dbReference type="GO" id="GO:0005524">
    <property type="term" value="F:ATP binding"/>
    <property type="evidence" value="ECO:0007669"/>
    <property type="project" value="UniProtKB-UniRule"/>
</dbReference>
<feature type="binding site" evidence="3">
    <location>
        <begin position="689"/>
        <end position="696"/>
    </location>
    <ligand>
        <name>ATP</name>
        <dbReference type="ChEBI" id="CHEBI:30616"/>
    </ligand>
</feature>
<dbReference type="RefSeq" id="WP_155098519.1">
    <property type="nucleotide sequence ID" value="NZ_WMKA01000008.1"/>
</dbReference>
<sequence>MPLVLPPAASAHPAGPPPSVTPVAAPGALRVTVHPGTDVLLDAGARLGDARAALARLACRPELRTAPLVVDGVAVDDDQRCGTRPLLPGATLAVRGGPSTAREPSGVGRRSSGAEPGAAGAHGADDPARADEVLAAPLHLAVVGGADAGRVVALTSARGRVALDGLDVRWRARRRGTRVRVRAPRGTRRVPDDAGTLLARSVRAGRVVPRWRTTAWRPGHALVAPRGVYALRPRPGLAHGPRTGPALPTTGGTSPGRPGAAHLTTALAPVAASLALAAAFRQPLYALLALVGPLALVVPALVEARRRRAAARQGALVVAEPGGGARPGVADAPVAAHLDPLLPRPADVLTWAAVARLAPAVGGALGPRRDPGRSTGRAPGGSAGGPSGVGAVGPVAGDPAGGDAPAGPVPPRLPDGCLAVVGPRPRALGAARAVLAEHLAAGAALTVRHPPPAAADWAWCRWLPGASAVADLADVVPGSPATAVARAASAVASPAPSDAPRVPVADGTAPSRAPGVLVVDGHAPPGELATAWERLRAAGTDVLLVVEDAAHVPAWCRTVLDVTGAAAVLVGPDGARTEREHVAAGTAWAEALARRLAAAAHLGRLGGTPSGGADPADPTAPSLPPDVALGHLLGAPRARHDLAGWVGARWDDAPRRDRRGLRTVLGVDADGQAVTVDLVEDGPHVLVAGTTGAGKSELLQTLVLGLALGRSPDEVTFALVDFKGGTSFGACGRLPHVVGQVTDLDPGLARRALDGLRAELHRRERVLTAAGATSVDDLPRGRLPRLVVVVDEFRALADDLPELLPGLLRVAAQGRALGVHLVLATQRPAGAVSADVRANITLRLALRVVDVADSRDVVECPHAALVPAWAPGRLVLRRGAEPPLAVQCARASGETPAAAPGARLAPPWHVPRSATPSLSGGGPTGRRAVPSGDLTVGDRSAGPPSGDATAGDATAGDALARLVDAAREVAARRGARTPPPPWLPPLPTHVGADELERAEVGPSGSAVGQDGADRSGASDPAGLPLALGDVPAQQRRAVLRWDPTDGHLAVLGRARSGRTSALRTAAWAALERGWAVHAVGAFADLSSHPGTGTVVGRGDVRRLVRLLRLLAGHDDAQGRPPGLVGHDDAQGRPPGLAGPDRGQPPGATAHHDGQSSGPAGTGARRLLVVDDVEAVRAALADVAGGAGADLLADVLAEGTTAVALAGSGPTVGGLAAHVGVRVVLASRDRHDDVSLGVPSALAGQGGPAGRAVWLGPDDPLLCQVALPRAAEPGPETDPPVRPTPDADADARPGGRAHLRAQVRESGEEPGTVRVTGGWPGVMRLARLPDRVDASDLDRSDPHLHLDPARPPQPGSSVGPGPGAGPPDDRRAGPASAEGLRVLVGLGGDDARTLSLDVSRGALVVGPPGSGRTSALRLVVQQVARAGALRGVVARDGAVAALAPRGTPTARRFTPSEVAALLDAVAASGPPVHPPRRPSGDPTHAPSGGGDPTHGPTGGGAAPGVVAVDDLDVLAQLCVLEADRLATLARDGIVLVATATTASAATALRGPLADLRGARTGVVLAPGERGSSEVFGHSLAWLAEPGRPRPGRGVLVDGARLAPVQVAVP</sequence>
<comment type="caution">
    <text evidence="6">The sequence shown here is derived from an EMBL/GenBank/DDBJ whole genome shotgun (WGS) entry which is preliminary data.</text>
</comment>
<keyword evidence="1 3" id="KW-0547">Nucleotide-binding</keyword>
<feature type="compositionally biased region" description="Low complexity" evidence="4">
    <location>
        <begin position="248"/>
        <end position="260"/>
    </location>
</feature>
<feature type="compositionally biased region" description="Gly residues" evidence="4">
    <location>
        <begin position="1486"/>
        <end position="1501"/>
    </location>
</feature>
<feature type="compositionally biased region" description="Low complexity" evidence="4">
    <location>
        <begin position="896"/>
        <end position="907"/>
    </location>
</feature>
<feature type="compositionally biased region" description="Low complexity" evidence="4">
    <location>
        <begin position="108"/>
        <end position="122"/>
    </location>
</feature>
<organism evidence="6 7">
    <name type="scientific">Cellulosimicrobium composti</name>
    <dbReference type="NCBI Taxonomy" id="2672572"/>
    <lineage>
        <taxon>Bacteria</taxon>
        <taxon>Bacillati</taxon>
        <taxon>Actinomycetota</taxon>
        <taxon>Actinomycetes</taxon>
        <taxon>Micrococcales</taxon>
        <taxon>Promicromonosporaceae</taxon>
        <taxon>Cellulosimicrobium</taxon>
    </lineage>
</organism>
<evidence type="ECO:0000259" key="5">
    <source>
        <dbReference type="PROSITE" id="PS50901"/>
    </source>
</evidence>
<feature type="compositionally biased region" description="Gly residues" evidence="4">
    <location>
        <begin position="378"/>
        <end position="391"/>
    </location>
</feature>
<dbReference type="InterPro" id="IPR003593">
    <property type="entry name" value="AAA+_ATPase"/>
</dbReference>
<dbReference type="Gene3D" id="3.40.50.300">
    <property type="entry name" value="P-loop containing nucleotide triphosphate hydrolases"/>
    <property type="match status" value="3"/>
</dbReference>
<feature type="region of interest" description="Disordered" evidence="4">
    <location>
        <begin position="1115"/>
        <end position="1161"/>
    </location>
</feature>
<name>A0A6N7ZG18_9MICO</name>
<dbReference type="Proteomes" id="UP000440668">
    <property type="component" value="Unassembled WGS sequence"/>
</dbReference>
<feature type="compositionally biased region" description="Low complexity" evidence="4">
    <location>
        <begin position="1"/>
        <end position="13"/>
    </location>
</feature>
<feature type="region of interest" description="Disordered" evidence="4">
    <location>
        <begin position="87"/>
        <end position="125"/>
    </location>
</feature>
<evidence type="ECO:0000256" key="2">
    <source>
        <dbReference type="ARBA" id="ARBA00022840"/>
    </source>
</evidence>
<dbReference type="SMART" id="SM00382">
    <property type="entry name" value="AAA"/>
    <property type="match status" value="2"/>
</dbReference>
<evidence type="ECO:0000256" key="4">
    <source>
        <dbReference type="SAM" id="MobiDB-lite"/>
    </source>
</evidence>
<dbReference type="InterPro" id="IPR027417">
    <property type="entry name" value="P-loop_NTPase"/>
</dbReference>
<dbReference type="InterPro" id="IPR050206">
    <property type="entry name" value="FtsK/SpoIIIE/SftA"/>
</dbReference>
<dbReference type="SUPFAM" id="SSF52540">
    <property type="entry name" value="P-loop containing nucleoside triphosphate hydrolases"/>
    <property type="match status" value="2"/>
</dbReference>
<feature type="compositionally biased region" description="Low complexity" evidence="4">
    <location>
        <begin position="392"/>
        <end position="406"/>
    </location>
</feature>
<feature type="compositionally biased region" description="Pro residues" evidence="4">
    <location>
        <begin position="977"/>
        <end position="987"/>
    </location>
</feature>
<keyword evidence="2 3" id="KW-0067">ATP-binding</keyword>
<protein>
    <recommendedName>
        <fullName evidence="5">FtsK domain-containing protein</fullName>
    </recommendedName>
</protein>
<feature type="region of interest" description="Disordered" evidence="4">
    <location>
        <begin position="970"/>
        <end position="989"/>
    </location>
</feature>
<gene>
    <name evidence="6" type="ORF">GJV82_05500</name>
</gene>
<evidence type="ECO:0000256" key="3">
    <source>
        <dbReference type="PROSITE-ProRule" id="PRU00289"/>
    </source>
</evidence>
<proteinExistence type="predicted"/>